<dbReference type="InParanoid" id="A0A165UBI0"/>
<evidence type="ECO:0000313" key="4">
    <source>
        <dbReference type="EMBL" id="KZT27914.1"/>
    </source>
</evidence>
<feature type="coiled-coil region" evidence="1">
    <location>
        <begin position="24"/>
        <end position="51"/>
    </location>
</feature>
<keyword evidence="1" id="KW-0175">Coiled coil</keyword>
<evidence type="ECO:0000256" key="1">
    <source>
        <dbReference type="SAM" id="Coils"/>
    </source>
</evidence>
<organism evidence="4 5">
    <name type="scientific">Neolentinus lepideus HHB14362 ss-1</name>
    <dbReference type="NCBI Taxonomy" id="1314782"/>
    <lineage>
        <taxon>Eukaryota</taxon>
        <taxon>Fungi</taxon>
        <taxon>Dikarya</taxon>
        <taxon>Basidiomycota</taxon>
        <taxon>Agaricomycotina</taxon>
        <taxon>Agaricomycetes</taxon>
        <taxon>Gloeophyllales</taxon>
        <taxon>Gloeophyllaceae</taxon>
        <taxon>Neolentinus</taxon>
    </lineage>
</organism>
<dbReference type="EMBL" id="KV425560">
    <property type="protein sequence ID" value="KZT27914.1"/>
    <property type="molecule type" value="Genomic_DNA"/>
</dbReference>
<keyword evidence="3" id="KW-1133">Transmembrane helix</keyword>
<proteinExistence type="predicted"/>
<evidence type="ECO:0000256" key="3">
    <source>
        <dbReference type="SAM" id="Phobius"/>
    </source>
</evidence>
<protein>
    <submittedName>
        <fullName evidence="4">Uncharacterized protein</fullName>
    </submittedName>
</protein>
<accession>A0A165UBI0</accession>
<feature type="compositionally biased region" description="Polar residues" evidence="2">
    <location>
        <begin position="1"/>
        <end position="12"/>
    </location>
</feature>
<dbReference type="Proteomes" id="UP000076761">
    <property type="component" value="Unassembled WGS sequence"/>
</dbReference>
<evidence type="ECO:0000313" key="5">
    <source>
        <dbReference type="Proteomes" id="UP000076761"/>
    </source>
</evidence>
<reference evidence="4 5" key="1">
    <citation type="journal article" date="2016" name="Mol. Biol. Evol.">
        <title>Comparative Genomics of Early-Diverging Mushroom-Forming Fungi Provides Insights into the Origins of Lignocellulose Decay Capabilities.</title>
        <authorList>
            <person name="Nagy L.G."/>
            <person name="Riley R."/>
            <person name="Tritt A."/>
            <person name="Adam C."/>
            <person name="Daum C."/>
            <person name="Floudas D."/>
            <person name="Sun H."/>
            <person name="Yadav J.S."/>
            <person name="Pangilinan J."/>
            <person name="Larsson K.H."/>
            <person name="Matsuura K."/>
            <person name="Barry K."/>
            <person name="Labutti K."/>
            <person name="Kuo R."/>
            <person name="Ohm R.A."/>
            <person name="Bhattacharya S.S."/>
            <person name="Shirouzu T."/>
            <person name="Yoshinaga Y."/>
            <person name="Martin F.M."/>
            <person name="Grigoriev I.V."/>
            <person name="Hibbett D.S."/>
        </authorList>
    </citation>
    <scope>NUCLEOTIDE SEQUENCE [LARGE SCALE GENOMIC DNA]</scope>
    <source>
        <strain evidence="4 5">HHB14362 ss-1</strain>
    </source>
</reference>
<keyword evidence="3" id="KW-0812">Transmembrane</keyword>
<feature type="transmembrane region" description="Helical" evidence="3">
    <location>
        <begin position="99"/>
        <end position="122"/>
    </location>
</feature>
<feature type="region of interest" description="Disordered" evidence="2">
    <location>
        <begin position="1"/>
        <end position="21"/>
    </location>
</feature>
<dbReference type="OrthoDB" id="3270770at2759"/>
<keyword evidence="5" id="KW-1185">Reference proteome</keyword>
<sequence length="145" mass="16216">MEPLQTVQNEQGTSKDETAWRTAIEDLDAQMKRYEETRRTGDKEAEQEESRKLVDAMNQIADSHPDPRVQEEWRKKAQAFDTGSDTEKQSLLGDIGKRIAVLFTVPFALVGAVVFATSAAIYGAGNMVGNVLQRTRSRRKSASQQ</sequence>
<dbReference type="AlphaFoldDB" id="A0A165UBI0"/>
<keyword evidence="3" id="KW-0472">Membrane</keyword>
<gene>
    <name evidence="4" type="ORF">NEOLEDRAFT_1130415</name>
</gene>
<name>A0A165UBI0_9AGAM</name>
<evidence type="ECO:0000256" key="2">
    <source>
        <dbReference type="SAM" id="MobiDB-lite"/>
    </source>
</evidence>